<evidence type="ECO:0000256" key="1">
    <source>
        <dbReference type="SAM" id="MobiDB-lite"/>
    </source>
</evidence>
<evidence type="ECO:0000313" key="3">
    <source>
        <dbReference type="Proteomes" id="UP001370348"/>
    </source>
</evidence>
<reference evidence="2 3" key="1">
    <citation type="submission" date="2021-12" db="EMBL/GenBank/DDBJ databases">
        <title>Discovery of the Pendulisporaceae a myxobacterial family with distinct sporulation behavior and unique specialized metabolism.</title>
        <authorList>
            <person name="Garcia R."/>
            <person name="Popoff A."/>
            <person name="Bader C.D."/>
            <person name="Loehr J."/>
            <person name="Walesch S."/>
            <person name="Walt C."/>
            <person name="Boldt J."/>
            <person name="Bunk B."/>
            <person name="Haeckl F.J.F.P.J."/>
            <person name="Gunesch A.P."/>
            <person name="Birkelbach J."/>
            <person name="Nuebel U."/>
            <person name="Pietschmann T."/>
            <person name="Bach T."/>
            <person name="Mueller R."/>
        </authorList>
    </citation>
    <scope>NUCLEOTIDE SEQUENCE [LARGE SCALE GENOMIC DNA]</scope>
    <source>
        <strain evidence="2 3">MSr11954</strain>
    </source>
</reference>
<dbReference type="Proteomes" id="UP001370348">
    <property type="component" value="Chromosome"/>
</dbReference>
<gene>
    <name evidence="2" type="ORF">LZC94_14930</name>
</gene>
<dbReference type="InterPro" id="IPR019198">
    <property type="entry name" value="Beta_propeller_containing"/>
</dbReference>
<organism evidence="2 3">
    <name type="scientific">Pendulispora albinea</name>
    <dbReference type="NCBI Taxonomy" id="2741071"/>
    <lineage>
        <taxon>Bacteria</taxon>
        <taxon>Pseudomonadati</taxon>
        <taxon>Myxococcota</taxon>
        <taxon>Myxococcia</taxon>
        <taxon>Myxococcales</taxon>
        <taxon>Sorangiineae</taxon>
        <taxon>Pendulisporaceae</taxon>
        <taxon>Pendulispora</taxon>
    </lineage>
</organism>
<evidence type="ECO:0000313" key="2">
    <source>
        <dbReference type="EMBL" id="WXB18522.1"/>
    </source>
</evidence>
<dbReference type="RefSeq" id="WP_394828152.1">
    <property type="nucleotide sequence ID" value="NZ_CP089984.1"/>
</dbReference>
<accession>A0ABZ2M7P5</accession>
<name>A0ABZ2M7P5_9BACT</name>
<dbReference type="EMBL" id="CP089984">
    <property type="protein sequence ID" value="WXB18522.1"/>
    <property type="molecule type" value="Genomic_DNA"/>
</dbReference>
<sequence length="545" mass="58426">MHRFASEQELDAYVAEAEAEAAKQGCDKGANGDSYNAGGVPGAGPPNENVTNNQENGVDEGGIVKNIGNYLVVLRKGRLFAADVRDGRAPASSDSVRVARTDALNRGVWYDEMLVKGDLIYVVGYRYAVPGFRGATEIDTFRLTAGKLERLKTMFLESNDYYSGRNYASRMVDGKLLFYMPHLIGRRDAALAYPRLLEMNDEGQVRAVGPLFGALDVTTSLHRPIFPTFHTIVRCELPASGELACDAKSVIGGWWRETYVSTNAVYLWASSHVYRFDFASLDVTTHRANGSPLDQFSFRESRGELLVAVNAESKASLASLPLAAFDKKGLQDVEARALAPGHLATNRFVGDVLVASVSGEGARLVTLDARTGAISSAPAEGIVRVEPLGDRRALVVSRARSGLRLRALSVDDVEHPLGELALEGLTQGEGRSHGFFYKPGAGQAGTFGYAVINEPRSGANWGWGNGISNLGFFDVAPDGALAPLGIVSAGNVASPCETSCVDWYGNTRPIFLRDRAFALMGSELAELSLRPAAARIGAAVVLTSN</sequence>
<proteinExistence type="predicted"/>
<keyword evidence="3" id="KW-1185">Reference proteome</keyword>
<feature type="region of interest" description="Disordered" evidence="1">
    <location>
        <begin position="24"/>
        <end position="57"/>
    </location>
</feature>
<dbReference type="Pfam" id="PF09826">
    <property type="entry name" value="Beta_propel"/>
    <property type="match status" value="1"/>
</dbReference>
<protein>
    <submittedName>
        <fullName evidence="2">Beta-propeller domain-containing protein</fullName>
    </submittedName>
</protein>